<dbReference type="RefSeq" id="WP_363799459.1">
    <property type="nucleotide sequence ID" value="NZ_CP159925.1"/>
</dbReference>
<organism evidence="2">
    <name type="scientific">Lysobacter firmicutimachus</name>
    <dbReference type="NCBI Taxonomy" id="1792846"/>
    <lineage>
        <taxon>Bacteria</taxon>
        <taxon>Pseudomonadati</taxon>
        <taxon>Pseudomonadota</taxon>
        <taxon>Gammaproteobacteria</taxon>
        <taxon>Lysobacterales</taxon>
        <taxon>Lysobacteraceae</taxon>
        <taxon>Lysobacter</taxon>
    </lineage>
</organism>
<dbReference type="GO" id="GO:0140359">
    <property type="term" value="F:ABC-type transporter activity"/>
    <property type="evidence" value="ECO:0007669"/>
    <property type="project" value="InterPro"/>
</dbReference>
<sequence>MIAALTAYEGLLLRRDRRAWRALWCLAALVLIAFAVNLGQVIDANAAKREVAAAERARWLGQGEKDPHSAAHYSIFAFKPTPLLAALDPGVEPFVGQTVWLEAHVQNDLLYRPQGEASALQRAGLTSPAGLLIGLAPLIAFLLAFTAVAMDRERGTLRLALGAALRPRTIVIAKGLAIWSILSLVLVVPVTLAATVALWVVVGWDADALLRLALWATAMSAYLGLLSALGVAASLLAGSVRGALALLFGLWILLALALPRWASSAVEQARPLPATQSVKQQLQDEAPAYWTAEQAQQRRAELLARYGADRAEALPVNLRGAELDLSERHSHAAFDRVLGNFYDRVEAQDQAFAAVGLLSPSAAMQTLSPWLAGSDFHHHRRFVDGAERYRRELVNRMNREVMRQPNGDSAKPGGDARLWAQIPEFVHRSPSLIQAGGAAGWALWALAVWAALACWALARAARRLRP</sequence>
<keyword evidence="1" id="KW-1133">Transmembrane helix</keyword>
<dbReference type="PANTHER" id="PTHR43471">
    <property type="entry name" value="ABC TRANSPORTER PERMEASE"/>
    <property type="match status" value="1"/>
</dbReference>
<dbReference type="Pfam" id="PF12040">
    <property type="entry name" value="DUF3526"/>
    <property type="match status" value="1"/>
</dbReference>
<feature type="transmembrane region" description="Helical" evidence="1">
    <location>
        <begin position="212"/>
        <end position="236"/>
    </location>
</feature>
<dbReference type="EMBL" id="CP159925">
    <property type="protein sequence ID" value="XCO76077.1"/>
    <property type="molecule type" value="Genomic_DNA"/>
</dbReference>
<evidence type="ECO:0000256" key="1">
    <source>
        <dbReference type="SAM" id="Phobius"/>
    </source>
</evidence>
<gene>
    <name evidence="2" type="ORF">ABU614_04630</name>
</gene>
<proteinExistence type="predicted"/>
<feature type="transmembrane region" description="Helical" evidence="1">
    <location>
        <begin position="438"/>
        <end position="458"/>
    </location>
</feature>
<reference evidence="2" key="1">
    <citation type="submission" date="2024-06" db="EMBL/GenBank/DDBJ databases">
        <authorList>
            <person name="Li S."/>
        </authorList>
    </citation>
    <scope>NUCLEOTIDE SEQUENCE</scope>
    <source>
        <strain evidence="2">SR10</strain>
    </source>
</reference>
<dbReference type="InterPro" id="IPR021913">
    <property type="entry name" value="DUF3526"/>
</dbReference>
<dbReference type="AlphaFoldDB" id="A0AAU8MXX0"/>
<protein>
    <submittedName>
        <fullName evidence="2">DUF3526 domain-containing protein</fullName>
    </submittedName>
</protein>
<evidence type="ECO:0000313" key="2">
    <source>
        <dbReference type="EMBL" id="XCO76077.1"/>
    </source>
</evidence>
<accession>A0AAU8MXX0</accession>
<feature type="transmembrane region" description="Helical" evidence="1">
    <location>
        <begin position="129"/>
        <end position="150"/>
    </location>
</feature>
<dbReference type="GO" id="GO:0005886">
    <property type="term" value="C:plasma membrane"/>
    <property type="evidence" value="ECO:0007669"/>
    <property type="project" value="UniProtKB-SubCell"/>
</dbReference>
<keyword evidence="1" id="KW-0812">Transmembrane</keyword>
<feature type="transmembrane region" description="Helical" evidence="1">
    <location>
        <begin position="243"/>
        <end position="262"/>
    </location>
</feature>
<keyword evidence="1" id="KW-0472">Membrane</keyword>
<name>A0AAU8MXX0_9GAMM</name>
<feature type="transmembrane region" description="Helical" evidence="1">
    <location>
        <begin position="171"/>
        <end position="200"/>
    </location>
</feature>
<feature type="transmembrane region" description="Helical" evidence="1">
    <location>
        <begin position="22"/>
        <end position="42"/>
    </location>
</feature>
<dbReference type="PANTHER" id="PTHR43471:SF1">
    <property type="entry name" value="ABC TRANSPORTER PERMEASE PROTEIN NOSY-RELATED"/>
    <property type="match status" value="1"/>
</dbReference>